<dbReference type="Proteomes" id="UP000026962">
    <property type="component" value="Chromosome 2"/>
</dbReference>
<reference evidence="1" key="2">
    <citation type="submission" date="2018-05" db="EMBL/GenBank/DDBJ databases">
        <title>OpunRS2 (Oryza punctata Reference Sequence Version 2).</title>
        <authorList>
            <person name="Zhang J."/>
            <person name="Kudrna D."/>
            <person name="Lee S."/>
            <person name="Talag J."/>
            <person name="Welchert J."/>
            <person name="Wing R.A."/>
        </authorList>
    </citation>
    <scope>NUCLEOTIDE SEQUENCE [LARGE SCALE GENOMIC DNA]</scope>
</reference>
<accession>A0A0E0JY56</accession>
<name>A0A0E0JY56_ORYPU</name>
<dbReference type="Gramene" id="OPUNC02G10000.1">
    <property type="protein sequence ID" value="OPUNC02G10000.1"/>
    <property type="gene ID" value="OPUNC02G10000"/>
</dbReference>
<proteinExistence type="predicted"/>
<reference evidence="1" key="1">
    <citation type="submission" date="2015-04" db="UniProtKB">
        <authorList>
            <consortium name="EnsemblPlants"/>
        </authorList>
    </citation>
    <scope>IDENTIFICATION</scope>
</reference>
<evidence type="ECO:0000313" key="1">
    <source>
        <dbReference type="EnsemblPlants" id="OPUNC02G10000.1"/>
    </source>
</evidence>
<dbReference type="HOGENOM" id="CLU_2835622_0_0_1"/>
<sequence length="66" mass="7383">MSKKTKEPLAARSSAGVAFSVMGLDERCSSYDVSEKKKVELLVRIMNFVGDVNLPRFFVDLMLDPD</sequence>
<organism evidence="1">
    <name type="scientific">Oryza punctata</name>
    <name type="common">Red rice</name>
    <dbReference type="NCBI Taxonomy" id="4537"/>
    <lineage>
        <taxon>Eukaryota</taxon>
        <taxon>Viridiplantae</taxon>
        <taxon>Streptophyta</taxon>
        <taxon>Embryophyta</taxon>
        <taxon>Tracheophyta</taxon>
        <taxon>Spermatophyta</taxon>
        <taxon>Magnoliopsida</taxon>
        <taxon>Liliopsida</taxon>
        <taxon>Poales</taxon>
        <taxon>Poaceae</taxon>
        <taxon>BOP clade</taxon>
        <taxon>Oryzoideae</taxon>
        <taxon>Oryzeae</taxon>
        <taxon>Oryzinae</taxon>
        <taxon>Oryza</taxon>
    </lineage>
</organism>
<dbReference type="AlphaFoldDB" id="A0A0E0JY56"/>
<evidence type="ECO:0000313" key="2">
    <source>
        <dbReference type="Proteomes" id="UP000026962"/>
    </source>
</evidence>
<dbReference type="EnsemblPlants" id="OPUNC02G10000.1">
    <property type="protein sequence ID" value="OPUNC02G10000.1"/>
    <property type="gene ID" value="OPUNC02G10000"/>
</dbReference>
<keyword evidence="2" id="KW-1185">Reference proteome</keyword>
<protein>
    <submittedName>
        <fullName evidence="1">Uncharacterized protein</fullName>
    </submittedName>
</protein>